<keyword evidence="2" id="KW-0720">Serine protease</keyword>
<dbReference type="Gene3D" id="2.140.10.30">
    <property type="entry name" value="Dipeptidylpeptidase IV, N-terminal domain"/>
    <property type="match status" value="1"/>
</dbReference>
<evidence type="ECO:0000313" key="6">
    <source>
        <dbReference type="EMBL" id="CAD7224751.1"/>
    </source>
</evidence>
<keyword evidence="1" id="KW-0645">Protease</keyword>
<dbReference type="GO" id="GO:0005886">
    <property type="term" value="C:plasma membrane"/>
    <property type="evidence" value="ECO:0007669"/>
    <property type="project" value="TreeGrafter"/>
</dbReference>
<dbReference type="GO" id="GO:0004177">
    <property type="term" value="F:aminopeptidase activity"/>
    <property type="evidence" value="ECO:0007669"/>
    <property type="project" value="UniProtKB-KW"/>
</dbReference>
<dbReference type="PANTHER" id="PTHR11731:SF200">
    <property type="entry name" value="DIPEPTIDYL PEPTIDASE 10, ISOFORM B"/>
    <property type="match status" value="1"/>
</dbReference>
<dbReference type="GO" id="GO:0006508">
    <property type="term" value="P:proteolysis"/>
    <property type="evidence" value="ECO:0007669"/>
    <property type="project" value="InterPro"/>
</dbReference>
<keyword evidence="5" id="KW-1133">Transmembrane helix</keyword>
<feature type="transmembrane region" description="Helical" evidence="5">
    <location>
        <begin position="97"/>
        <end position="116"/>
    </location>
</feature>
<dbReference type="EMBL" id="OB660433">
    <property type="protein sequence ID" value="CAD7224751.1"/>
    <property type="molecule type" value="Genomic_DNA"/>
</dbReference>
<organism evidence="6">
    <name type="scientific">Cyprideis torosa</name>
    <dbReference type="NCBI Taxonomy" id="163714"/>
    <lineage>
        <taxon>Eukaryota</taxon>
        <taxon>Metazoa</taxon>
        <taxon>Ecdysozoa</taxon>
        <taxon>Arthropoda</taxon>
        <taxon>Crustacea</taxon>
        <taxon>Oligostraca</taxon>
        <taxon>Ostracoda</taxon>
        <taxon>Podocopa</taxon>
        <taxon>Podocopida</taxon>
        <taxon>Cytherocopina</taxon>
        <taxon>Cytheroidea</taxon>
        <taxon>Cytherideidae</taxon>
        <taxon>Cyprideis</taxon>
    </lineage>
</organism>
<gene>
    <name evidence="6" type="ORF">CTOB1V02_LOCUS2704</name>
</gene>
<dbReference type="OrthoDB" id="16520at2759"/>
<keyword evidence="5" id="KW-0812">Transmembrane</keyword>
<keyword evidence="1" id="KW-0378">Hydrolase</keyword>
<dbReference type="AlphaFoldDB" id="A0A7R8W9F6"/>
<keyword evidence="5" id="KW-0472">Membrane</keyword>
<evidence type="ECO:0000256" key="2">
    <source>
        <dbReference type="ARBA" id="ARBA00022825"/>
    </source>
</evidence>
<reference evidence="6" key="1">
    <citation type="submission" date="2020-11" db="EMBL/GenBank/DDBJ databases">
        <authorList>
            <person name="Tran Van P."/>
        </authorList>
    </citation>
    <scope>NUCLEOTIDE SEQUENCE</scope>
</reference>
<dbReference type="Pfam" id="PF00930">
    <property type="entry name" value="DPPIV_N"/>
    <property type="match status" value="1"/>
</dbReference>
<evidence type="ECO:0000256" key="4">
    <source>
        <dbReference type="SAM" id="MobiDB-lite"/>
    </source>
</evidence>
<evidence type="ECO:0000256" key="5">
    <source>
        <dbReference type="SAM" id="Phobius"/>
    </source>
</evidence>
<sequence>MTSPDPTDQQPWIPQPHVYIRGDDDNEDDATELGILLPSSTKPRELVHYDRSASSSLTGDRELSNGARMQGAMEEGGRPPGAAPHQSRLHWCNLKRIAMVGAVLGLVGIVIVVVLVNQSSSDSLGSAMASTLTTGFSSANEITPDDFIHNVLFLSRRFNGTWISDTSFAYYSTVDEAVWEYDVVNGTGRVIIPTEHMVMDDWKAYAFTISPDRRYALIKYATSQIFRYSTLALYTIYDLVNSEIVGPLTPGGNIDPQDAYLSAAIWSPDGSTIAFVFDNNIYIRRGDTVVKITTTGVPGEIYNGIADWVYEGRKERFHP</sequence>
<keyword evidence="3" id="KW-0325">Glycoprotein</keyword>
<protein>
    <submittedName>
        <fullName evidence="6">Uncharacterized protein</fullName>
    </submittedName>
</protein>
<evidence type="ECO:0000256" key="3">
    <source>
        <dbReference type="ARBA" id="ARBA00023180"/>
    </source>
</evidence>
<proteinExistence type="predicted"/>
<evidence type="ECO:0000256" key="1">
    <source>
        <dbReference type="ARBA" id="ARBA00022438"/>
    </source>
</evidence>
<feature type="non-terminal residue" evidence="6">
    <location>
        <position position="319"/>
    </location>
</feature>
<feature type="compositionally biased region" description="Polar residues" evidence="4">
    <location>
        <begin position="1"/>
        <end position="12"/>
    </location>
</feature>
<name>A0A7R8W9F6_9CRUS</name>
<dbReference type="InterPro" id="IPR002469">
    <property type="entry name" value="Peptidase_S9B_N"/>
</dbReference>
<dbReference type="PANTHER" id="PTHR11731">
    <property type="entry name" value="PROTEASE FAMILY S9B,C DIPEPTIDYL-PEPTIDASE IV-RELATED"/>
    <property type="match status" value="1"/>
</dbReference>
<accession>A0A7R8W9F6</accession>
<dbReference type="GO" id="GO:0008236">
    <property type="term" value="F:serine-type peptidase activity"/>
    <property type="evidence" value="ECO:0007669"/>
    <property type="project" value="UniProtKB-KW"/>
</dbReference>
<feature type="region of interest" description="Disordered" evidence="4">
    <location>
        <begin position="1"/>
        <end position="31"/>
    </location>
</feature>
<dbReference type="SUPFAM" id="SSF82171">
    <property type="entry name" value="DPP6 N-terminal domain-like"/>
    <property type="match status" value="1"/>
</dbReference>
<keyword evidence="1" id="KW-0031">Aminopeptidase</keyword>
<dbReference type="InterPro" id="IPR050278">
    <property type="entry name" value="Serine_Prot_S9B/DPPIV"/>
</dbReference>
<dbReference type="GO" id="GO:0008239">
    <property type="term" value="F:dipeptidyl-peptidase activity"/>
    <property type="evidence" value="ECO:0007669"/>
    <property type="project" value="TreeGrafter"/>
</dbReference>